<evidence type="ECO:0000313" key="2">
    <source>
        <dbReference type="EMBL" id="ASI93041.1"/>
    </source>
</evidence>
<dbReference type="KEGG" id="vsh:BSZ05_25125"/>
<dbReference type="InterPro" id="IPR041496">
    <property type="entry name" value="YitH/HolE_GNAT"/>
</dbReference>
<dbReference type="Proteomes" id="UP000197092">
    <property type="component" value="Chromosome 2"/>
</dbReference>
<dbReference type="GO" id="GO:0016747">
    <property type="term" value="F:acyltransferase activity, transferring groups other than amino-acyl groups"/>
    <property type="evidence" value="ECO:0007669"/>
    <property type="project" value="InterPro"/>
</dbReference>
<dbReference type="AlphaFoldDB" id="A0AAN1FLW8"/>
<dbReference type="SUPFAM" id="SSF55729">
    <property type="entry name" value="Acyl-CoA N-acyltransferases (Nat)"/>
    <property type="match status" value="1"/>
</dbReference>
<evidence type="ECO:0000259" key="1">
    <source>
        <dbReference type="PROSITE" id="PS51186"/>
    </source>
</evidence>
<protein>
    <submittedName>
        <fullName evidence="2">GNAT family N-acetyltransferase</fullName>
    </submittedName>
</protein>
<feature type="domain" description="N-acetyltransferase" evidence="1">
    <location>
        <begin position="9"/>
        <end position="141"/>
    </location>
</feature>
<reference evidence="3" key="1">
    <citation type="submission" date="2016-12" db="EMBL/GenBank/DDBJ databases">
        <title>Comparative genomic analysis reveals the diversity, evolution, and environmental adaptation strategies of the genus Vibrio.</title>
        <authorList>
            <person name="Lin H."/>
            <person name="Wang X."/>
            <person name="Zhang X.-H."/>
        </authorList>
    </citation>
    <scope>NUCLEOTIDE SEQUENCE [LARGE SCALE GENOMIC DNA]</scope>
    <source>
        <strain evidence="3">QT6D1</strain>
    </source>
</reference>
<accession>A0AAN1FLW8</accession>
<name>A0AAN1FLW8_9VIBR</name>
<dbReference type="PROSITE" id="PS51186">
    <property type="entry name" value="GNAT"/>
    <property type="match status" value="1"/>
</dbReference>
<dbReference type="CDD" id="cd04301">
    <property type="entry name" value="NAT_SF"/>
    <property type="match status" value="1"/>
</dbReference>
<dbReference type="InterPro" id="IPR000182">
    <property type="entry name" value="GNAT_dom"/>
</dbReference>
<dbReference type="InterPro" id="IPR016181">
    <property type="entry name" value="Acyl_CoA_acyltransferase"/>
</dbReference>
<dbReference type="Gene3D" id="3.40.630.30">
    <property type="match status" value="1"/>
</dbReference>
<dbReference type="InterPro" id="IPR052729">
    <property type="entry name" value="Acyl/Acetyltrans_Enzymes"/>
</dbReference>
<sequence length="286" mass="31788">MKGANMKGFHIRQMNLEEVQLAVDWAAEEGWNPGLNDAQQYFLADPSGFLLGSLDGEPIACISVIKYDHNFGFLGFYIVKPEYRGKGYGIQIWRKGMAYLEGCNVALDGVVDQQDNYKRSGFVLSHRNIRYQSLTASSPYNQETIKPLHSVSLDLAQHYLLPFFPSHREAFNQSWLFQPNSVALYAGTPSDIKGIGVIRPCKDGYKIGPLFADSMSIANMLYTGLTSSVNPEQPVFLDVPETNKAALELASNHQMTACFETARMYTKGSPDIALSRTFGVTSFEIG</sequence>
<dbReference type="Gene3D" id="3.40.630.90">
    <property type="match status" value="1"/>
</dbReference>
<dbReference type="EMBL" id="CP018309">
    <property type="protein sequence ID" value="ASI93041.1"/>
    <property type="molecule type" value="Genomic_DNA"/>
</dbReference>
<evidence type="ECO:0000313" key="3">
    <source>
        <dbReference type="Proteomes" id="UP000197092"/>
    </source>
</evidence>
<dbReference type="Pfam" id="PF00583">
    <property type="entry name" value="Acetyltransf_1"/>
    <property type="match status" value="1"/>
</dbReference>
<organism evidence="2 3">
    <name type="scientific">Vibrio mediterranei</name>
    <dbReference type="NCBI Taxonomy" id="689"/>
    <lineage>
        <taxon>Bacteria</taxon>
        <taxon>Pseudomonadati</taxon>
        <taxon>Pseudomonadota</taxon>
        <taxon>Gammaproteobacteria</taxon>
        <taxon>Vibrionales</taxon>
        <taxon>Vibrionaceae</taxon>
        <taxon>Vibrio</taxon>
    </lineage>
</organism>
<dbReference type="PANTHER" id="PTHR47237">
    <property type="entry name" value="SLL0310 PROTEIN"/>
    <property type="match status" value="1"/>
</dbReference>
<dbReference type="Pfam" id="PF18014">
    <property type="entry name" value="Acetyltransf_18"/>
    <property type="match status" value="1"/>
</dbReference>
<proteinExistence type="predicted"/>
<dbReference type="PANTHER" id="PTHR47237:SF1">
    <property type="entry name" value="SLL0310 PROTEIN"/>
    <property type="match status" value="1"/>
</dbReference>
<gene>
    <name evidence="2" type="ORF">BSZ05_25125</name>
</gene>